<dbReference type="EMBL" id="CP009933">
    <property type="protein sequence ID" value="AKA68245.1"/>
    <property type="molecule type" value="Genomic_DNA"/>
</dbReference>
<dbReference type="Pfam" id="PF02517">
    <property type="entry name" value="Rce1-like"/>
    <property type="match status" value="1"/>
</dbReference>
<keyword evidence="1" id="KW-1133">Transmembrane helix</keyword>
<gene>
    <name evidence="3" type="ORF">CSCA_1120</name>
</gene>
<dbReference type="InterPro" id="IPR003675">
    <property type="entry name" value="Rce1/LyrA-like_dom"/>
</dbReference>
<dbReference type="GO" id="GO:0004175">
    <property type="term" value="F:endopeptidase activity"/>
    <property type="evidence" value="ECO:0007669"/>
    <property type="project" value="UniProtKB-ARBA"/>
</dbReference>
<dbReference type="KEGG" id="csq:CSCA_1120"/>
<feature type="transmembrane region" description="Helical" evidence="1">
    <location>
        <begin position="83"/>
        <end position="109"/>
    </location>
</feature>
<accession>A0A0E3JZF1</accession>
<feature type="transmembrane region" description="Helical" evidence="1">
    <location>
        <begin position="240"/>
        <end position="260"/>
    </location>
</feature>
<dbReference type="InterPro" id="IPR052710">
    <property type="entry name" value="CAAX_protease"/>
</dbReference>
<feature type="transmembrane region" description="Helical" evidence="1">
    <location>
        <begin position="43"/>
        <end position="63"/>
    </location>
</feature>
<dbReference type="GO" id="GO:0080120">
    <property type="term" value="P:CAAX-box protein maturation"/>
    <property type="evidence" value="ECO:0007669"/>
    <property type="project" value="UniProtKB-ARBA"/>
</dbReference>
<dbReference type="Proteomes" id="UP000033115">
    <property type="component" value="Chromosome"/>
</dbReference>
<reference evidence="3 4" key="1">
    <citation type="journal article" date="2015" name="J. Biotechnol.">
        <title>Complete genome sequence of a malodorant-producing acetogen, Clostridium scatologenes ATCC 25775(T).</title>
        <authorList>
            <person name="Zhu Z."/>
            <person name="Guo T."/>
            <person name="Zheng H."/>
            <person name="Song T."/>
            <person name="Ouyang P."/>
            <person name="Xie J."/>
        </authorList>
    </citation>
    <scope>NUCLEOTIDE SEQUENCE [LARGE SCALE GENOMIC DNA]</scope>
    <source>
        <strain evidence="3 4">ATCC 25775</strain>
    </source>
</reference>
<name>A0A0E3JZF1_CLOSL</name>
<keyword evidence="1" id="KW-0472">Membrane</keyword>
<dbReference type="RefSeq" id="WP_029159726.1">
    <property type="nucleotide sequence ID" value="NZ_CP009933.1"/>
</dbReference>
<dbReference type="STRING" id="1548.CSCA_1120"/>
<dbReference type="AlphaFoldDB" id="A0A0E3JZF1"/>
<evidence type="ECO:0000259" key="2">
    <source>
        <dbReference type="Pfam" id="PF02517"/>
    </source>
</evidence>
<evidence type="ECO:0000313" key="4">
    <source>
        <dbReference type="Proteomes" id="UP000033115"/>
    </source>
</evidence>
<evidence type="ECO:0000256" key="1">
    <source>
        <dbReference type="SAM" id="Phobius"/>
    </source>
</evidence>
<protein>
    <submittedName>
        <fullName evidence="3">Abortive infection protein</fullName>
    </submittedName>
</protein>
<feature type="transmembrane region" description="Helical" evidence="1">
    <location>
        <begin position="131"/>
        <end position="152"/>
    </location>
</feature>
<feature type="transmembrane region" description="Helical" evidence="1">
    <location>
        <begin position="173"/>
        <end position="203"/>
    </location>
</feature>
<dbReference type="PANTHER" id="PTHR36435">
    <property type="entry name" value="SLR1288 PROTEIN"/>
    <property type="match status" value="1"/>
</dbReference>
<evidence type="ECO:0000313" key="3">
    <source>
        <dbReference type="EMBL" id="AKA68245.1"/>
    </source>
</evidence>
<organism evidence="3 4">
    <name type="scientific">Clostridium scatologenes</name>
    <dbReference type="NCBI Taxonomy" id="1548"/>
    <lineage>
        <taxon>Bacteria</taxon>
        <taxon>Bacillati</taxon>
        <taxon>Bacillota</taxon>
        <taxon>Clostridia</taxon>
        <taxon>Eubacteriales</taxon>
        <taxon>Clostridiaceae</taxon>
        <taxon>Clostridium</taxon>
    </lineage>
</organism>
<sequence>MNFELFKEIKTRYLFIKMLCILALGIILMIVCSKVLKIHITDSYVEIISTVITIIWFLIVLKFMRENSISISNFIRRPVKSKFILEVPVSLIITYLGGAGFILLILFLVNCINPAMLSSINSNLSNKSPELGTIFMMIISFISSVIIAPIVEEFIFRGILMSRLYNKYGMGKSILFSSIIFLSMHLNINPMLLLLGISCAILTYKYKSLIPSITLHACNNLIVFIGGLKRNSGVSKNDLLNVNSSFIIGGIILVTIYIFYSYRNYRKCRMNI</sequence>
<dbReference type="HOGENOM" id="CLU_1029360_0_0_9"/>
<proteinExistence type="predicted"/>
<feature type="transmembrane region" description="Helical" evidence="1">
    <location>
        <begin position="12"/>
        <end position="31"/>
    </location>
</feature>
<keyword evidence="4" id="KW-1185">Reference proteome</keyword>
<keyword evidence="1" id="KW-0812">Transmembrane</keyword>
<dbReference type="PANTHER" id="PTHR36435:SF1">
    <property type="entry name" value="CAAX AMINO TERMINAL PROTEASE FAMILY PROTEIN"/>
    <property type="match status" value="1"/>
</dbReference>
<feature type="domain" description="CAAX prenyl protease 2/Lysostaphin resistance protein A-like" evidence="2">
    <location>
        <begin position="137"/>
        <end position="222"/>
    </location>
</feature>